<evidence type="ECO:0000313" key="2">
    <source>
        <dbReference type="Proteomes" id="UP000304864"/>
    </source>
</evidence>
<accession>A0A4P9K6I1</accession>
<keyword evidence="2" id="KW-1185">Reference proteome</keyword>
<dbReference type="SUPFAM" id="SSF51658">
    <property type="entry name" value="Xylose isomerase-like"/>
    <property type="match status" value="1"/>
</dbReference>
<dbReference type="KEGG" id="thig:FE785_04390"/>
<organism evidence="1 2">
    <name type="scientific">Thiomicrorhabdus sediminis</name>
    <dbReference type="NCBI Taxonomy" id="2580412"/>
    <lineage>
        <taxon>Bacteria</taxon>
        <taxon>Pseudomonadati</taxon>
        <taxon>Pseudomonadota</taxon>
        <taxon>Gammaproteobacteria</taxon>
        <taxon>Thiotrichales</taxon>
        <taxon>Piscirickettsiaceae</taxon>
        <taxon>Thiomicrorhabdus</taxon>
    </lineage>
</organism>
<keyword evidence="1" id="KW-0413">Isomerase</keyword>
<name>A0A4P9K6I1_9GAMM</name>
<proteinExistence type="predicted"/>
<reference evidence="1 2" key="1">
    <citation type="submission" date="2019-05" db="EMBL/GenBank/DDBJ databases">
        <title>Thiomicrorhabdus sediminis sp. nov, a novel sulfur-oxidizing bacterium isolated from coastal sediment.</title>
        <authorList>
            <person name="Liu X."/>
        </authorList>
    </citation>
    <scope>NUCLEOTIDE SEQUENCE [LARGE SCALE GENOMIC DNA]</scope>
    <source>
        <strain evidence="1 2">G1</strain>
    </source>
</reference>
<dbReference type="Proteomes" id="UP000304864">
    <property type="component" value="Chromosome"/>
</dbReference>
<dbReference type="Gene3D" id="3.20.20.150">
    <property type="entry name" value="Divalent-metal-dependent TIM barrel enzymes"/>
    <property type="match status" value="1"/>
</dbReference>
<evidence type="ECO:0000313" key="1">
    <source>
        <dbReference type="EMBL" id="QCU89926.1"/>
    </source>
</evidence>
<dbReference type="EMBL" id="CP040602">
    <property type="protein sequence ID" value="QCU89926.1"/>
    <property type="molecule type" value="Genomic_DNA"/>
</dbReference>
<sequence length="282" mass="32729">MQLRTFKTLWGNQLSIQDACEQARLASFDGIEGQAPRYQEHRLLWLDALSYNHCQYIAEIVTGGDYVPDRQWTMQQHLDDLAEQLDNAALLKPIFATAITGCDAWSLEQNIEFFAKAMDLARERNMTLSFETHRSRSLFTPWVTEAIVKALPEIKLTLDISHWCVVCERLMDSEIQTLQAIVDNVHHIHARVGYDQGPQVPDPRAPEYEDALASHERIWQMVWTEQLNNNHAISTLTPEFGPDGYCHLQPYTQQPVVDIWEVNRWMNIHQQQHFKAFMDVNL</sequence>
<dbReference type="OrthoDB" id="2555274at2"/>
<protein>
    <submittedName>
        <fullName evidence="1">Sugar phosphate isomerase/epimerase</fullName>
    </submittedName>
</protein>
<gene>
    <name evidence="1" type="ORF">FE785_04390</name>
</gene>
<dbReference type="RefSeq" id="WP_138564603.1">
    <property type="nucleotide sequence ID" value="NZ_CP040602.1"/>
</dbReference>
<dbReference type="GO" id="GO:0016853">
    <property type="term" value="F:isomerase activity"/>
    <property type="evidence" value="ECO:0007669"/>
    <property type="project" value="UniProtKB-KW"/>
</dbReference>
<dbReference type="InterPro" id="IPR036237">
    <property type="entry name" value="Xyl_isomerase-like_sf"/>
</dbReference>
<dbReference type="AlphaFoldDB" id="A0A4P9K6I1"/>